<feature type="coiled-coil region" evidence="1">
    <location>
        <begin position="180"/>
        <end position="207"/>
    </location>
</feature>
<name>A0ABW3ZV48_9BACI</name>
<evidence type="ECO:0000256" key="1">
    <source>
        <dbReference type="SAM" id="Coils"/>
    </source>
</evidence>
<evidence type="ECO:0000313" key="2">
    <source>
        <dbReference type="EMBL" id="MFD1361910.1"/>
    </source>
</evidence>
<protein>
    <submittedName>
        <fullName evidence="2">Uncharacterized protein</fullName>
    </submittedName>
</protein>
<keyword evidence="3" id="KW-1185">Reference proteome</keyword>
<proteinExistence type="predicted"/>
<dbReference type="EMBL" id="JBHTNH010000020">
    <property type="protein sequence ID" value="MFD1361910.1"/>
    <property type="molecule type" value="Genomic_DNA"/>
</dbReference>
<organism evidence="2 3">
    <name type="scientific">Lentibacillus salinarum</name>
    <dbReference type="NCBI Taxonomy" id="446820"/>
    <lineage>
        <taxon>Bacteria</taxon>
        <taxon>Bacillati</taxon>
        <taxon>Bacillota</taxon>
        <taxon>Bacilli</taxon>
        <taxon>Bacillales</taxon>
        <taxon>Bacillaceae</taxon>
        <taxon>Lentibacillus</taxon>
    </lineage>
</organism>
<evidence type="ECO:0000313" key="3">
    <source>
        <dbReference type="Proteomes" id="UP001597178"/>
    </source>
</evidence>
<accession>A0ABW3ZV48</accession>
<keyword evidence="1" id="KW-0175">Coiled coil</keyword>
<dbReference type="Proteomes" id="UP001597178">
    <property type="component" value="Unassembled WGS sequence"/>
</dbReference>
<gene>
    <name evidence="2" type="ORF">ACFQ4A_09615</name>
</gene>
<reference evidence="3" key="1">
    <citation type="journal article" date="2019" name="Int. J. Syst. Evol. Microbiol.">
        <title>The Global Catalogue of Microorganisms (GCM) 10K type strain sequencing project: providing services to taxonomists for standard genome sequencing and annotation.</title>
        <authorList>
            <consortium name="The Broad Institute Genomics Platform"/>
            <consortium name="The Broad Institute Genome Sequencing Center for Infectious Disease"/>
            <person name="Wu L."/>
            <person name="Ma J."/>
        </authorList>
    </citation>
    <scope>NUCLEOTIDE SEQUENCE [LARGE SCALE GENOMIC DNA]</scope>
    <source>
        <strain evidence="3">CCUG 54822</strain>
    </source>
</reference>
<dbReference type="RefSeq" id="WP_382399933.1">
    <property type="nucleotide sequence ID" value="NZ_JBHTNH010000020.1"/>
</dbReference>
<sequence length="320" mass="37282">MQLQQFVTEAVENLGGVVMPVEYALCHVLIPEAYASYFQNKTELKLSFDFEVAQENPDSEFITFGSYVLEQLLTIVHDKAKTTVRYAEIDRLELGNPQKKIAAFLQDEQGKTIIEAERPVLGVWTVFGYHTAFVADEKTEKTDQVWVNMLTNNVDSVMKQKHHHIMYQQQGSYAYPIPVKLDMERALQEATAHIKEKSEQQKNAQVDERQIAKDIDRINNYYDALVAENNKRANRKGLSETKQQEIYDKTETIKLERDKQLQEIYNKANGEREINLENAILYFVPLLEYTITRRFRGNQKQLTLFYNPITKEFFKCGNDF</sequence>
<comment type="caution">
    <text evidence="2">The sequence shown here is derived from an EMBL/GenBank/DDBJ whole genome shotgun (WGS) entry which is preliminary data.</text>
</comment>